<dbReference type="Proteomes" id="UP000216113">
    <property type="component" value="Unassembled WGS sequence"/>
</dbReference>
<dbReference type="RefSeq" id="WP_095008778.1">
    <property type="nucleotide sequence ID" value="NZ_NQKL01000014.1"/>
</dbReference>
<organism evidence="1 2">
    <name type="scientific">Pseudomonas fragi</name>
    <dbReference type="NCBI Taxonomy" id="296"/>
    <lineage>
        <taxon>Bacteria</taxon>
        <taxon>Pseudomonadati</taxon>
        <taxon>Pseudomonadota</taxon>
        <taxon>Gammaproteobacteria</taxon>
        <taxon>Pseudomonadales</taxon>
        <taxon>Pseudomonadaceae</taxon>
        <taxon>Pseudomonas</taxon>
    </lineage>
</organism>
<name>A0A266LT70_PSEFR</name>
<comment type="caution">
    <text evidence="1">The sequence shown here is derived from an EMBL/GenBank/DDBJ whole genome shotgun (WGS) entry which is preliminary data.</text>
</comment>
<gene>
    <name evidence="1" type="ORF">CJF43_17405</name>
</gene>
<sequence>MAFWNFGRKKKLDVQTKAAIEKGVYIVNLQMQSATLHQGFDSVFHSAYVRGYLTGVFMASMQAHEIPGYGDDTKTMAFVAFGLVSLIGEDHGLTYALASLRFQDEPEFFRGNFEGGNELVDFMNQRRQMPTHLLEYFQNHSNV</sequence>
<dbReference type="EMBL" id="NQKL01000014">
    <property type="protein sequence ID" value="OZY40612.1"/>
    <property type="molecule type" value="Genomic_DNA"/>
</dbReference>
<evidence type="ECO:0000313" key="2">
    <source>
        <dbReference type="Proteomes" id="UP000216113"/>
    </source>
</evidence>
<protein>
    <submittedName>
        <fullName evidence="1">Uncharacterized protein</fullName>
    </submittedName>
</protein>
<accession>A0A266LT70</accession>
<dbReference type="AlphaFoldDB" id="A0A266LT70"/>
<proteinExistence type="predicted"/>
<evidence type="ECO:0000313" key="1">
    <source>
        <dbReference type="EMBL" id="OZY40612.1"/>
    </source>
</evidence>
<reference evidence="1 2" key="1">
    <citation type="submission" date="2017-08" db="EMBL/GenBank/DDBJ databases">
        <title>Genomic and metabolic characterisation of spoilage-associated Pseudomonas species.</title>
        <authorList>
            <person name="Stanborough T."/>
            <person name="Fegan N."/>
            <person name="Powell S.M."/>
            <person name="Singh T."/>
            <person name="Tamplin M.L."/>
            <person name="Chandry P.S."/>
        </authorList>
    </citation>
    <scope>NUCLEOTIDE SEQUENCE [LARGE SCALE GENOMIC DNA]</scope>
    <source>
        <strain evidence="1 2">F1820</strain>
    </source>
</reference>